<proteinExistence type="inferred from homology"/>
<evidence type="ECO:0000256" key="6">
    <source>
        <dbReference type="ARBA" id="ARBA00023136"/>
    </source>
</evidence>
<organism evidence="9 10">
    <name type="scientific">Falsiroseomonas bella</name>
    <dbReference type="NCBI Taxonomy" id="2184016"/>
    <lineage>
        <taxon>Bacteria</taxon>
        <taxon>Pseudomonadati</taxon>
        <taxon>Pseudomonadota</taxon>
        <taxon>Alphaproteobacteria</taxon>
        <taxon>Acetobacterales</taxon>
        <taxon>Roseomonadaceae</taxon>
        <taxon>Falsiroseomonas</taxon>
    </lineage>
</organism>
<evidence type="ECO:0000256" key="4">
    <source>
        <dbReference type="ARBA" id="ARBA00022692"/>
    </source>
</evidence>
<feature type="transmembrane region" description="Helical" evidence="7">
    <location>
        <begin position="65"/>
        <end position="87"/>
    </location>
</feature>
<dbReference type="EMBL" id="QGNA01000001">
    <property type="protein sequence ID" value="PWS39002.1"/>
    <property type="molecule type" value="Genomic_DNA"/>
</dbReference>
<evidence type="ECO:0000256" key="1">
    <source>
        <dbReference type="ARBA" id="ARBA00004651"/>
    </source>
</evidence>
<accession>A0A317FKW6</accession>
<evidence type="ECO:0000256" key="5">
    <source>
        <dbReference type="ARBA" id="ARBA00022989"/>
    </source>
</evidence>
<name>A0A317FKW6_9PROT</name>
<keyword evidence="10" id="KW-1185">Reference proteome</keyword>
<protein>
    <submittedName>
        <fullName evidence="9">Na(+)/H(+) antiporter subunit B</fullName>
    </submittedName>
</protein>
<comment type="similarity">
    <text evidence="2">Belongs to the CPA3 antiporters (TC 2.A.63) subunit B family.</text>
</comment>
<reference evidence="10" key="1">
    <citation type="submission" date="2018-05" db="EMBL/GenBank/DDBJ databases">
        <authorList>
            <person name="Du Z."/>
            <person name="Wang X."/>
        </authorList>
    </citation>
    <scope>NUCLEOTIDE SEQUENCE [LARGE SCALE GENOMIC DNA]</scope>
    <source>
        <strain evidence="10">CQN31</strain>
    </source>
</reference>
<feature type="transmembrane region" description="Helical" evidence="7">
    <location>
        <begin position="107"/>
        <end position="135"/>
    </location>
</feature>
<dbReference type="PANTHER" id="PTHR33932:SF4">
    <property type="entry name" value="NA(+)_H(+) ANTIPORTER SUBUNIT B"/>
    <property type="match status" value="1"/>
</dbReference>
<comment type="caution">
    <text evidence="9">The sequence shown here is derived from an EMBL/GenBank/DDBJ whole genome shotgun (WGS) entry which is preliminary data.</text>
</comment>
<feature type="transmembrane region" description="Helical" evidence="7">
    <location>
        <begin position="5"/>
        <end position="27"/>
    </location>
</feature>
<keyword evidence="4 7" id="KW-0812">Transmembrane</keyword>
<gene>
    <name evidence="9" type="ORF">DFH01_07090</name>
</gene>
<feature type="transmembrane region" description="Helical" evidence="7">
    <location>
        <begin position="33"/>
        <end position="53"/>
    </location>
</feature>
<feature type="domain" description="Na+/H+ antiporter MnhB subunit-related protein" evidence="8">
    <location>
        <begin position="6"/>
        <end position="128"/>
    </location>
</feature>
<keyword evidence="3" id="KW-1003">Cell membrane</keyword>
<evidence type="ECO:0000256" key="7">
    <source>
        <dbReference type="SAM" id="Phobius"/>
    </source>
</evidence>
<evidence type="ECO:0000256" key="3">
    <source>
        <dbReference type="ARBA" id="ARBA00022475"/>
    </source>
</evidence>
<dbReference type="OrthoDB" id="9798859at2"/>
<dbReference type="RefSeq" id="WP_109869623.1">
    <property type="nucleotide sequence ID" value="NZ_QGNA01000001.1"/>
</dbReference>
<dbReference type="Pfam" id="PF04039">
    <property type="entry name" value="MnhB"/>
    <property type="match status" value="1"/>
</dbReference>
<keyword evidence="6 7" id="KW-0472">Membrane</keyword>
<sequence>MDASLILRVSAPLLLWVPAIVSLYLLIRGHNEPGGGFVGGLVASAGLVFFVISRGRQAALRVMRVPPAGWCGIGLLLAAGSGLLAWIDPAAGYLTHRWWFPDVGFKVPLGTALLFDVGVYLTVIGTITAMVFALVDED</sequence>
<evidence type="ECO:0000256" key="2">
    <source>
        <dbReference type="ARBA" id="ARBA00009425"/>
    </source>
</evidence>
<dbReference type="GO" id="GO:0005886">
    <property type="term" value="C:plasma membrane"/>
    <property type="evidence" value="ECO:0007669"/>
    <property type="project" value="UniProtKB-SubCell"/>
</dbReference>
<comment type="subcellular location">
    <subcellularLocation>
        <location evidence="1">Cell membrane</location>
        <topology evidence="1">Multi-pass membrane protein</topology>
    </subcellularLocation>
</comment>
<evidence type="ECO:0000313" key="10">
    <source>
        <dbReference type="Proteomes" id="UP000245765"/>
    </source>
</evidence>
<dbReference type="PANTHER" id="PTHR33932">
    <property type="entry name" value="NA(+)/H(+) ANTIPORTER SUBUNIT B"/>
    <property type="match status" value="1"/>
</dbReference>
<evidence type="ECO:0000259" key="8">
    <source>
        <dbReference type="Pfam" id="PF04039"/>
    </source>
</evidence>
<dbReference type="AlphaFoldDB" id="A0A317FKW6"/>
<dbReference type="InterPro" id="IPR007182">
    <property type="entry name" value="MnhB"/>
</dbReference>
<keyword evidence="5 7" id="KW-1133">Transmembrane helix</keyword>
<evidence type="ECO:0000313" key="9">
    <source>
        <dbReference type="EMBL" id="PWS39002.1"/>
    </source>
</evidence>
<dbReference type="InterPro" id="IPR050622">
    <property type="entry name" value="CPA3_antiporter_subunitB"/>
</dbReference>
<dbReference type="Proteomes" id="UP000245765">
    <property type="component" value="Unassembled WGS sequence"/>
</dbReference>